<dbReference type="Gene3D" id="3.40.50.360">
    <property type="match status" value="1"/>
</dbReference>
<protein>
    <submittedName>
        <fullName evidence="2">Glutathione-regulated potassium-efflux system ancillary protein KefG</fullName>
        <ecNumber evidence="2">1.6.99.-</ecNumber>
    </submittedName>
</protein>
<name>A0A2X2C6U7_PROMI</name>
<dbReference type="EMBL" id="UAUE01000027">
    <property type="protein sequence ID" value="SPZ01406.1"/>
    <property type="molecule type" value="Genomic_DNA"/>
</dbReference>
<dbReference type="GO" id="GO:0003955">
    <property type="term" value="F:NAD(P)H dehydrogenase (quinone) activity"/>
    <property type="evidence" value="ECO:0007669"/>
    <property type="project" value="TreeGrafter"/>
</dbReference>
<dbReference type="InterPro" id="IPR046980">
    <property type="entry name" value="KefG/KefF"/>
</dbReference>
<dbReference type="PANTHER" id="PTHR47307:SF1">
    <property type="entry name" value="GLUTATHIONE-REGULATED POTASSIUM-EFFLUX SYSTEM ANCILLARY PROTEIN KEFG"/>
    <property type="match status" value="1"/>
</dbReference>
<gene>
    <name evidence="2" type="primary">kefG_3</name>
    <name evidence="2" type="ORF">NCTC10975_04052</name>
</gene>
<dbReference type="GO" id="GO:0010181">
    <property type="term" value="F:FMN binding"/>
    <property type="evidence" value="ECO:0007669"/>
    <property type="project" value="TreeGrafter"/>
</dbReference>
<dbReference type="GO" id="GO:0009055">
    <property type="term" value="F:electron transfer activity"/>
    <property type="evidence" value="ECO:0007669"/>
    <property type="project" value="TreeGrafter"/>
</dbReference>
<sequence length="71" mass="8246">MLINIMVKNHYTLSELLRPIELMAEMCGMRWLSPMIIYSARQQSKTTLGHISDAYRQWLQAPLEGEHADGR</sequence>
<dbReference type="InterPro" id="IPR029039">
    <property type="entry name" value="Flavoprotein-like_sf"/>
</dbReference>
<proteinExistence type="predicted"/>
<dbReference type="SUPFAM" id="SSF52218">
    <property type="entry name" value="Flavoproteins"/>
    <property type="match status" value="1"/>
</dbReference>
<evidence type="ECO:0000256" key="1">
    <source>
        <dbReference type="ARBA" id="ARBA00023002"/>
    </source>
</evidence>
<dbReference type="EC" id="1.6.99.-" evidence="2"/>
<evidence type="ECO:0000313" key="3">
    <source>
        <dbReference type="Proteomes" id="UP000251485"/>
    </source>
</evidence>
<dbReference type="AlphaFoldDB" id="A0A2X2C6U7"/>
<reference evidence="2 3" key="1">
    <citation type="submission" date="2018-06" db="EMBL/GenBank/DDBJ databases">
        <authorList>
            <consortium name="Pathogen Informatics"/>
            <person name="Doyle S."/>
        </authorList>
    </citation>
    <scope>NUCLEOTIDE SEQUENCE [LARGE SCALE GENOMIC DNA]</scope>
    <source>
        <strain evidence="2 3">NCTC10975</strain>
    </source>
</reference>
<dbReference type="Proteomes" id="UP000251485">
    <property type="component" value="Unassembled WGS sequence"/>
</dbReference>
<keyword evidence="1 2" id="KW-0560">Oxidoreductase</keyword>
<dbReference type="PANTHER" id="PTHR47307">
    <property type="entry name" value="GLUTATHIONE-REGULATED POTASSIUM-EFFLUX SYSTEM ANCILLARY PROTEIN KEFG"/>
    <property type="match status" value="1"/>
</dbReference>
<organism evidence="2 3">
    <name type="scientific">Proteus mirabilis</name>
    <dbReference type="NCBI Taxonomy" id="584"/>
    <lineage>
        <taxon>Bacteria</taxon>
        <taxon>Pseudomonadati</taxon>
        <taxon>Pseudomonadota</taxon>
        <taxon>Gammaproteobacteria</taxon>
        <taxon>Enterobacterales</taxon>
        <taxon>Morganellaceae</taxon>
        <taxon>Proteus</taxon>
    </lineage>
</organism>
<evidence type="ECO:0000313" key="2">
    <source>
        <dbReference type="EMBL" id="SPZ01406.1"/>
    </source>
</evidence>
<accession>A0A2X2C6U7</accession>